<dbReference type="InterPro" id="IPR025948">
    <property type="entry name" value="HTH-like_dom"/>
</dbReference>
<dbReference type="InterPro" id="IPR036397">
    <property type="entry name" value="RNaseH_sf"/>
</dbReference>
<dbReference type="PANTHER" id="PTHR46889">
    <property type="entry name" value="TRANSPOSASE INSF FOR INSERTION SEQUENCE IS3B-RELATED"/>
    <property type="match status" value="1"/>
</dbReference>
<dbReference type="InterPro" id="IPR012337">
    <property type="entry name" value="RNaseH-like_sf"/>
</dbReference>
<sequence>ECPDKRSLRSQHDDYYISEIKRIWQDSKCRYGARKVWQQMKADGLQVARCTVERLMKQYELQGVWRGKGKITTNSRDDQKRADDLVNRNFNAQRPNQLWVADFTYIKTMSGWVYTAFIIDVFARAIVGWKVSNRMNTDMVMAALNQAITDRNNPKAVIHHSDRGVQYLSIRYTDKMADSGVIASVGTTGDSYDNALAETVNGLYKTEVIDYLKQQWQGVNDVELATLEWVDWFNKTRLHSTIGYVSPFEFEKRYYDNLTLSGMAA</sequence>
<dbReference type="PANTHER" id="PTHR46889:SF4">
    <property type="entry name" value="TRANSPOSASE INSO FOR INSERTION SEQUENCE ELEMENT IS911B-RELATED"/>
    <property type="match status" value="1"/>
</dbReference>
<accession>A0A0F8XS06</accession>
<dbReference type="InterPro" id="IPR048020">
    <property type="entry name" value="Transpos_IS3"/>
</dbReference>
<protein>
    <recommendedName>
        <fullName evidence="1">Integrase catalytic domain-containing protein</fullName>
    </recommendedName>
</protein>
<dbReference type="PROSITE" id="PS50994">
    <property type="entry name" value="INTEGRASE"/>
    <property type="match status" value="1"/>
</dbReference>
<dbReference type="EMBL" id="LAZR01057591">
    <property type="protein sequence ID" value="KKK71748.1"/>
    <property type="molecule type" value="Genomic_DNA"/>
</dbReference>
<name>A0A0F8XS06_9ZZZZ</name>
<dbReference type="AlphaFoldDB" id="A0A0F8XS06"/>
<reference evidence="2" key="1">
    <citation type="journal article" date="2015" name="Nature">
        <title>Complex archaea that bridge the gap between prokaryotes and eukaryotes.</title>
        <authorList>
            <person name="Spang A."/>
            <person name="Saw J.H."/>
            <person name="Jorgensen S.L."/>
            <person name="Zaremba-Niedzwiedzka K."/>
            <person name="Martijn J."/>
            <person name="Lind A.E."/>
            <person name="van Eijk R."/>
            <person name="Schleper C."/>
            <person name="Guy L."/>
            <person name="Ettema T.J."/>
        </authorList>
    </citation>
    <scope>NUCLEOTIDE SEQUENCE</scope>
</reference>
<evidence type="ECO:0000313" key="2">
    <source>
        <dbReference type="EMBL" id="KKK71748.1"/>
    </source>
</evidence>
<dbReference type="InterPro" id="IPR001584">
    <property type="entry name" value="Integrase_cat-core"/>
</dbReference>
<evidence type="ECO:0000259" key="1">
    <source>
        <dbReference type="PROSITE" id="PS50994"/>
    </source>
</evidence>
<dbReference type="Gene3D" id="3.30.420.10">
    <property type="entry name" value="Ribonuclease H-like superfamily/Ribonuclease H"/>
    <property type="match status" value="1"/>
</dbReference>
<dbReference type="InterPro" id="IPR050900">
    <property type="entry name" value="Transposase_IS3/IS150/IS904"/>
</dbReference>
<organism evidence="2">
    <name type="scientific">marine sediment metagenome</name>
    <dbReference type="NCBI Taxonomy" id="412755"/>
    <lineage>
        <taxon>unclassified sequences</taxon>
        <taxon>metagenomes</taxon>
        <taxon>ecological metagenomes</taxon>
    </lineage>
</organism>
<proteinExistence type="predicted"/>
<dbReference type="GO" id="GO:0003676">
    <property type="term" value="F:nucleic acid binding"/>
    <property type="evidence" value="ECO:0007669"/>
    <property type="project" value="InterPro"/>
</dbReference>
<comment type="caution">
    <text evidence="2">The sequence shown here is derived from an EMBL/GenBank/DDBJ whole genome shotgun (WGS) entry which is preliminary data.</text>
</comment>
<dbReference type="GO" id="GO:0015074">
    <property type="term" value="P:DNA integration"/>
    <property type="evidence" value="ECO:0007669"/>
    <property type="project" value="InterPro"/>
</dbReference>
<dbReference type="NCBIfam" id="NF033516">
    <property type="entry name" value="transpos_IS3"/>
    <property type="match status" value="1"/>
</dbReference>
<dbReference type="Pfam" id="PF13276">
    <property type="entry name" value="HTH_21"/>
    <property type="match status" value="1"/>
</dbReference>
<dbReference type="Pfam" id="PF13333">
    <property type="entry name" value="rve_2"/>
    <property type="match status" value="1"/>
</dbReference>
<feature type="non-terminal residue" evidence="2">
    <location>
        <position position="1"/>
    </location>
</feature>
<dbReference type="SUPFAM" id="SSF53098">
    <property type="entry name" value="Ribonuclease H-like"/>
    <property type="match status" value="1"/>
</dbReference>
<dbReference type="Pfam" id="PF00665">
    <property type="entry name" value="rve"/>
    <property type="match status" value="1"/>
</dbReference>
<gene>
    <name evidence="2" type="ORF">LCGC14_2910810</name>
</gene>
<feature type="domain" description="Integrase catalytic" evidence="1">
    <location>
        <begin position="91"/>
        <end position="255"/>
    </location>
</feature>